<protein>
    <recommendedName>
        <fullName evidence="5">ABC transporter domain-containing protein</fullName>
    </recommendedName>
</protein>
<evidence type="ECO:0000313" key="7">
    <source>
        <dbReference type="Proteomes" id="UP000195437"/>
    </source>
</evidence>
<dbReference type="Proteomes" id="UP000195437">
    <property type="component" value="Chromosome"/>
</dbReference>
<dbReference type="InterPro" id="IPR017871">
    <property type="entry name" value="ABC_transporter-like_CS"/>
</dbReference>
<evidence type="ECO:0000256" key="2">
    <source>
        <dbReference type="ARBA" id="ARBA00022840"/>
    </source>
</evidence>
<dbReference type="InterPro" id="IPR003593">
    <property type="entry name" value="AAA+_ATPase"/>
</dbReference>
<dbReference type="PROSITE" id="PS50893">
    <property type="entry name" value="ABC_TRANSPORTER_2"/>
    <property type="match status" value="2"/>
</dbReference>
<feature type="coiled-coil region" evidence="3">
    <location>
        <begin position="200"/>
        <end position="227"/>
    </location>
</feature>
<accession>A0A1Y0IK13</accession>
<dbReference type="InterPro" id="IPR032781">
    <property type="entry name" value="ABC_tran_Xtn"/>
</dbReference>
<dbReference type="Pfam" id="PF00005">
    <property type="entry name" value="ABC_tran"/>
    <property type="match status" value="2"/>
</dbReference>
<keyword evidence="7" id="KW-1185">Reference proteome</keyword>
<sequence length="582" mass="66583">MMVLLQAHELYQSIGTKELIQHVDLEIRSGDRIGLIGPNGEGKSTLMRMLAGVDEPESGTLLTSCITGYIPQSMEGDGSLKVTDWFARQDVLPNLEIAKELGVGDHVWERPVESLSGGEQTKIALLAALSVRPELLLLDEPTNHLDLDAVRWLEKTLKKLKVALVVISHDRRFLDEVTNTTWELKKGKLTAFPGNYTHYAAWVESERERIEQEYSEYLKEKGRLEEAITRKQQWAAKGAKGRKATDSFARHLKAIDQARVLKTHSTVKAMQRRLDDMEPEEKPEQRLVAKVRFLDIEEAERPVLVRGEEISFGYEERRLLTDVNFEVEKQDRIALIGPNGAGKTTLLKMFTGELAPQEGQLRVTPTANLGYFDQVFATLNLERSLLDDLLQLDGMDRTTARIFLGSFLFRDDEVFRKLSTLSYGERVRYVFVKLILSRTNTLVLDEPSNHLDIVTREKVEEALSDYPGAVICASHDRYFLEKLTNKVWELRDGKLTVHPYGFKEYWERQQEQKSPKQPGKGKKEQKQNKQLLKDEILQIETRLAQLSWELSTVLDAVKKGELDREFIDLSRRRNGLRAELNG</sequence>
<reference evidence="7" key="1">
    <citation type="submission" date="2017-05" db="EMBL/GenBank/DDBJ databases">
        <authorList>
            <person name="Sung H."/>
        </authorList>
    </citation>
    <scope>NUCLEOTIDE SEQUENCE [LARGE SCALE GENOMIC DNA]</scope>
    <source>
        <strain evidence="7">AR23208</strain>
    </source>
</reference>
<keyword evidence="3" id="KW-0175">Coiled coil</keyword>
<dbReference type="GO" id="GO:0016887">
    <property type="term" value="F:ATP hydrolysis activity"/>
    <property type="evidence" value="ECO:0007669"/>
    <property type="project" value="InterPro"/>
</dbReference>
<dbReference type="CDD" id="cd03221">
    <property type="entry name" value="ABCF_EF-3"/>
    <property type="match status" value="2"/>
</dbReference>
<organism evidence="6 7">
    <name type="scientific">Tumebacillus avium</name>
    <dbReference type="NCBI Taxonomy" id="1903704"/>
    <lineage>
        <taxon>Bacteria</taxon>
        <taxon>Bacillati</taxon>
        <taxon>Bacillota</taxon>
        <taxon>Bacilli</taxon>
        <taxon>Bacillales</taxon>
        <taxon>Alicyclobacillaceae</taxon>
        <taxon>Tumebacillus</taxon>
    </lineage>
</organism>
<dbReference type="RefSeq" id="WP_087456231.1">
    <property type="nucleotide sequence ID" value="NZ_CP021434.1"/>
</dbReference>
<evidence type="ECO:0000256" key="4">
    <source>
        <dbReference type="SAM" id="MobiDB-lite"/>
    </source>
</evidence>
<dbReference type="InterPro" id="IPR027417">
    <property type="entry name" value="P-loop_NTPase"/>
</dbReference>
<dbReference type="EMBL" id="CP021434">
    <property type="protein sequence ID" value="ARU60842.1"/>
    <property type="molecule type" value="Genomic_DNA"/>
</dbReference>
<feature type="domain" description="ABC transporter" evidence="5">
    <location>
        <begin position="5"/>
        <end position="211"/>
    </location>
</feature>
<dbReference type="KEGG" id="tum:CBW65_06845"/>
<feature type="domain" description="ABC transporter" evidence="5">
    <location>
        <begin position="305"/>
        <end position="517"/>
    </location>
</feature>
<dbReference type="InterPro" id="IPR051309">
    <property type="entry name" value="ABCF_ATPase"/>
</dbReference>
<keyword evidence="2" id="KW-0067">ATP-binding</keyword>
<dbReference type="Pfam" id="PF12848">
    <property type="entry name" value="ABC_tran_Xtn"/>
    <property type="match status" value="1"/>
</dbReference>
<dbReference type="PANTHER" id="PTHR42855">
    <property type="entry name" value="ABC TRANSPORTER ATP-BINDING SUBUNIT"/>
    <property type="match status" value="1"/>
</dbReference>
<dbReference type="SMART" id="SM00382">
    <property type="entry name" value="AAA"/>
    <property type="match status" value="2"/>
</dbReference>
<dbReference type="PROSITE" id="PS00211">
    <property type="entry name" value="ABC_TRANSPORTER_1"/>
    <property type="match status" value="2"/>
</dbReference>
<proteinExistence type="predicted"/>
<dbReference type="AlphaFoldDB" id="A0A1Y0IK13"/>
<gene>
    <name evidence="6" type="ORF">CBW65_06845</name>
</gene>
<evidence type="ECO:0000259" key="5">
    <source>
        <dbReference type="PROSITE" id="PS50893"/>
    </source>
</evidence>
<keyword evidence="1" id="KW-0547">Nucleotide-binding</keyword>
<evidence type="ECO:0000313" key="6">
    <source>
        <dbReference type="EMBL" id="ARU60842.1"/>
    </source>
</evidence>
<dbReference type="NCBIfam" id="NF000355">
    <property type="entry name" value="ribo_prot_ABC_F"/>
    <property type="match status" value="1"/>
</dbReference>
<dbReference type="PANTHER" id="PTHR42855:SF2">
    <property type="entry name" value="DRUG RESISTANCE ABC TRANSPORTER,ATP-BINDING PROTEIN"/>
    <property type="match status" value="1"/>
</dbReference>
<dbReference type="GO" id="GO:0005524">
    <property type="term" value="F:ATP binding"/>
    <property type="evidence" value="ECO:0007669"/>
    <property type="project" value="UniProtKB-KW"/>
</dbReference>
<dbReference type="OrthoDB" id="9760950at2"/>
<name>A0A1Y0IK13_9BACL</name>
<feature type="region of interest" description="Disordered" evidence="4">
    <location>
        <begin position="508"/>
        <end position="528"/>
    </location>
</feature>
<dbReference type="SUPFAM" id="SSF52540">
    <property type="entry name" value="P-loop containing nucleoside triphosphate hydrolases"/>
    <property type="match status" value="2"/>
</dbReference>
<dbReference type="InterPro" id="IPR003439">
    <property type="entry name" value="ABC_transporter-like_ATP-bd"/>
</dbReference>
<evidence type="ECO:0000256" key="3">
    <source>
        <dbReference type="SAM" id="Coils"/>
    </source>
</evidence>
<evidence type="ECO:0000256" key="1">
    <source>
        <dbReference type="ARBA" id="ARBA00022741"/>
    </source>
</evidence>
<dbReference type="Gene3D" id="3.40.50.300">
    <property type="entry name" value="P-loop containing nucleotide triphosphate hydrolases"/>
    <property type="match status" value="2"/>
</dbReference>